<sequence length="226" mass="26391">MNPIFTAIRQDPVGYLGTKTLSGFWHFVQGYWALCSEEGTLFDLQFDGHGFHKFVCAKFHLLSHAASTSSSLIITSYSANDSEAFDRYFDLLQEYLSGAPPHLPERINGRVIRTFIERMKAIRERPAMFLGWRSFYALKFYLRGYERARADLPVSTDAERELMSEFCRWVEREKNYGDPRPWFKIIECWGWTDPGSFKLFFAFLDGYVKEIGRPDLFKVEIERGVD</sequence>
<organism evidence="1 2">
    <name type="scientific">Koribacter versatilis (strain Ellin345)</name>
    <dbReference type="NCBI Taxonomy" id="204669"/>
    <lineage>
        <taxon>Bacteria</taxon>
        <taxon>Pseudomonadati</taxon>
        <taxon>Acidobacteriota</taxon>
        <taxon>Terriglobia</taxon>
        <taxon>Terriglobales</taxon>
        <taxon>Candidatus Korobacteraceae</taxon>
        <taxon>Candidatus Korobacter</taxon>
    </lineage>
</organism>
<dbReference type="RefSeq" id="WP_011522947.1">
    <property type="nucleotide sequence ID" value="NC_008009.1"/>
</dbReference>
<dbReference type="AlphaFoldDB" id="Q1IPQ4"/>
<gene>
    <name evidence="1" type="ordered locus">Acid345_2145</name>
</gene>
<keyword evidence="2" id="KW-1185">Reference proteome</keyword>
<dbReference type="HOGENOM" id="CLU_1198782_0_0_0"/>
<dbReference type="Proteomes" id="UP000002432">
    <property type="component" value="Chromosome"/>
</dbReference>
<proteinExistence type="predicted"/>
<name>Q1IPQ4_KORVE</name>
<dbReference type="STRING" id="204669.Acid345_2145"/>
<dbReference type="OrthoDB" id="2617173at2"/>
<dbReference type="EnsemblBacteria" id="ABF41146">
    <property type="protein sequence ID" value="ABF41146"/>
    <property type="gene ID" value="Acid345_2145"/>
</dbReference>
<accession>Q1IPQ4</accession>
<evidence type="ECO:0000313" key="1">
    <source>
        <dbReference type="EMBL" id="ABF41146.1"/>
    </source>
</evidence>
<dbReference type="EMBL" id="CP000360">
    <property type="protein sequence ID" value="ABF41146.1"/>
    <property type="molecule type" value="Genomic_DNA"/>
</dbReference>
<reference evidence="1 2" key="1">
    <citation type="journal article" date="2009" name="Appl. Environ. Microbiol.">
        <title>Three genomes from the phylum Acidobacteria provide insight into the lifestyles of these microorganisms in soils.</title>
        <authorList>
            <person name="Ward N.L."/>
            <person name="Challacombe J.F."/>
            <person name="Janssen P.H."/>
            <person name="Henrissat B."/>
            <person name="Coutinho P.M."/>
            <person name="Wu M."/>
            <person name="Xie G."/>
            <person name="Haft D.H."/>
            <person name="Sait M."/>
            <person name="Badger J."/>
            <person name="Barabote R.D."/>
            <person name="Bradley B."/>
            <person name="Brettin T.S."/>
            <person name="Brinkac L.M."/>
            <person name="Bruce D."/>
            <person name="Creasy T."/>
            <person name="Daugherty S.C."/>
            <person name="Davidsen T.M."/>
            <person name="DeBoy R.T."/>
            <person name="Detter J.C."/>
            <person name="Dodson R.J."/>
            <person name="Durkin A.S."/>
            <person name="Ganapathy A."/>
            <person name="Gwinn-Giglio M."/>
            <person name="Han C.S."/>
            <person name="Khouri H."/>
            <person name="Kiss H."/>
            <person name="Kothari S.P."/>
            <person name="Madupu R."/>
            <person name="Nelson K.E."/>
            <person name="Nelson W.C."/>
            <person name="Paulsen I."/>
            <person name="Penn K."/>
            <person name="Ren Q."/>
            <person name="Rosovitz M.J."/>
            <person name="Selengut J.D."/>
            <person name="Shrivastava S."/>
            <person name="Sullivan S.A."/>
            <person name="Tapia R."/>
            <person name="Thompson L.S."/>
            <person name="Watkins K.L."/>
            <person name="Yang Q."/>
            <person name="Yu C."/>
            <person name="Zafar N."/>
            <person name="Zhou L."/>
            <person name="Kuske C.R."/>
        </authorList>
    </citation>
    <scope>NUCLEOTIDE SEQUENCE [LARGE SCALE GENOMIC DNA]</scope>
    <source>
        <strain evidence="1 2">Ellin345</strain>
    </source>
</reference>
<dbReference type="KEGG" id="aba:Acid345_2145"/>
<evidence type="ECO:0000313" key="2">
    <source>
        <dbReference type="Proteomes" id="UP000002432"/>
    </source>
</evidence>
<protein>
    <submittedName>
        <fullName evidence="1">Uncharacterized protein</fullName>
    </submittedName>
</protein>